<dbReference type="OrthoDB" id="10535792at2759"/>
<gene>
    <name evidence="1" type="ORF">GYMLUDRAFT_880532</name>
</gene>
<dbReference type="HOGENOM" id="CLU_1886001_0_0_1"/>
<dbReference type="AlphaFoldDB" id="A0A0D0CJA3"/>
<protein>
    <submittedName>
        <fullName evidence="1">Uncharacterized protein</fullName>
    </submittedName>
</protein>
<organism evidence="1 2">
    <name type="scientific">Collybiopsis luxurians FD-317 M1</name>
    <dbReference type="NCBI Taxonomy" id="944289"/>
    <lineage>
        <taxon>Eukaryota</taxon>
        <taxon>Fungi</taxon>
        <taxon>Dikarya</taxon>
        <taxon>Basidiomycota</taxon>
        <taxon>Agaricomycotina</taxon>
        <taxon>Agaricomycetes</taxon>
        <taxon>Agaricomycetidae</taxon>
        <taxon>Agaricales</taxon>
        <taxon>Marasmiineae</taxon>
        <taxon>Omphalotaceae</taxon>
        <taxon>Collybiopsis</taxon>
        <taxon>Collybiopsis luxurians</taxon>
    </lineage>
</organism>
<name>A0A0D0CJA3_9AGAR</name>
<keyword evidence="2" id="KW-1185">Reference proteome</keyword>
<accession>A0A0D0CJA3</accession>
<dbReference type="Proteomes" id="UP000053593">
    <property type="component" value="Unassembled WGS sequence"/>
</dbReference>
<sequence length="135" mass="15445">MHTTSRCTIPGLQTLTEITLFIAVQVVYTIKGHLRGNILQLEDYFSVGSCQEGTIGERVDIVRRFDREEDLETFENRLRRSSWAPFSMQPLWRLNISGFPCLAVSSAPVYTLQEMFEGELPSKAVQENLYIKLTV</sequence>
<reference evidence="1 2" key="1">
    <citation type="submission" date="2014-04" db="EMBL/GenBank/DDBJ databases">
        <title>Evolutionary Origins and Diversification of the Mycorrhizal Mutualists.</title>
        <authorList>
            <consortium name="DOE Joint Genome Institute"/>
            <consortium name="Mycorrhizal Genomics Consortium"/>
            <person name="Kohler A."/>
            <person name="Kuo A."/>
            <person name="Nagy L.G."/>
            <person name="Floudas D."/>
            <person name="Copeland A."/>
            <person name="Barry K.W."/>
            <person name="Cichocki N."/>
            <person name="Veneault-Fourrey C."/>
            <person name="LaButti K."/>
            <person name="Lindquist E.A."/>
            <person name="Lipzen A."/>
            <person name="Lundell T."/>
            <person name="Morin E."/>
            <person name="Murat C."/>
            <person name="Riley R."/>
            <person name="Ohm R."/>
            <person name="Sun H."/>
            <person name="Tunlid A."/>
            <person name="Henrissat B."/>
            <person name="Grigoriev I.V."/>
            <person name="Hibbett D.S."/>
            <person name="Martin F."/>
        </authorList>
    </citation>
    <scope>NUCLEOTIDE SEQUENCE [LARGE SCALE GENOMIC DNA]</scope>
    <source>
        <strain evidence="1 2">FD-317 M1</strain>
    </source>
</reference>
<dbReference type="EMBL" id="KN834809">
    <property type="protein sequence ID" value="KIK55063.1"/>
    <property type="molecule type" value="Genomic_DNA"/>
</dbReference>
<proteinExistence type="predicted"/>
<evidence type="ECO:0000313" key="1">
    <source>
        <dbReference type="EMBL" id="KIK55063.1"/>
    </source>
</evidence>
<evidence type="ECO:0000313" key="2">
    <source>
        <dbReference type="Proteomes" id="UP000053593"/>
    </source>
</evidence>